<proteinExistence type="predicted"/>
<gene>
    <name evidence="1" type="ORF">UFOPK1827_00946</name>
    <name evidence="2" type="ORF">UFOPK2000_00118</name>
</gene>
<dbReference type="EMBL" id="CAEZUO010000037">
    <property type="protein sequence ID" value="CAB4605686.1"/>
    <property type="molecule type" value="Genomic_DNA"/>
</dbReference>
<sequence length="180" mass="19624">MLIVSTRKTVIVEGERRFPKAIEGELRRRHAEALAAADGRVLDLSNPDARTILRDTIDCGVISGADQWDIVISVAELIRFPDLAAAMNALDALLAPGGRLLAVEPVVRPGTLRVLSFAPWSVTRSVRGFHVGRDLTAAVRTTTLINDDIDRFTMPTAVAPLRHFVSLGARRVVTVPEVQQ</sequence>
<dbReference type="Gene3D" id="3.40.50.150">
    <property type="entry name" value="Vaccinia Virus protein VP39"/>
    <property type="match status" value="1"/>
</dbReference>
<dbReference type="EMBL" id="CAEZVK010000005">
    <property type="protein sequence ID" value="CAB4622181.1"/>
    <property type="molecule type" value="Genomic_DNA"/>
</dbReference>
<dbReference type="SUPFAM" id="SSF53335">
    <property type="entry name" value="S-adenosyl-L-methionine-dependent methyltransferases"/>
    <property type="match status" value="1"/>
</dbReference>
<accession>A0A6J6GXM4</accession>
<dbReference type="AlphaFoldDB" id="A0A6J6GXM4"/>
<evidence type="ECO:0000313" key="2">
    <source>
        <dbReference type="EMBL" id="CAB4622181.1"/>
    </source>
</evidence>
<name>A0A6J6GXM4_9ZZZZ</name>
<protein>
    <submittedName>
        <fullName evidence="1">Unannotated protein</fullName>
    </submittedName>
</protein>
<organism evidence="1">
    <name type="scientific">freshwater metagenome</name>
    <dbReference type="NCBI Taxonomy" id="449393"/>
    <lineage>
        <taxon>unclassified sequences</taxon>
        <taxon>metagenomes</taxon>
        <taxon>ecological metagenomes</taxon>
    </lineage>
</organism>
<dbReference type="InterPro" id="IPR029063">
    <property type="entry name" value="SAM-dependent_MTases_sf"/>
</dbReference>
<reference evidence="1" key="1">
    <citation type="submission" date="2020-05" db="EMBL/GenBank/DDBJ databases">
        <authorList>
            <person name="Chiriac C."/>
            <person name="Salcher M."/>
            <person name="Ghai R."/>
            <person name="Kavagutti S V."/>
        </authorList>
    </citation>
    <scope>NUCLEOTIDE SEQUENCE</scope>
</reference>
<evidence type="ECO:0000313" key="1">
    <source>
        <dbReference type="EMBL" id="CAB4605686.1"/>
    </source>
</evidence>